<dbReference type="Proteomes" id="UP000053617">
    <property type="component" value="Unassembled WGS sequence"/>
</dbReference>
<dbReference type="HOGENOM" id="CLU_048121_0_0_1"/>
<keyword evidence="2 8" id="KW-0812">Transmembrane</keyword>
<keyword evidence="10" id="KW-1185">Reference proteome</keyword>
<dbReference type="GO" id="GO:0016746">
    <property type="term" value="F:acyltransferase activity"/>
    <property type="evidence" value="ECO:0007669"/>
    <property type="project" value="UniProtKB-KW"/>
</dbReference>
<dbReference type="OrthoDB" id="272512at2759"/>
<keyword evidence="6" id="KW-0012">Acyltransferase</keyword>
<protein>
    <recommendedName>
        <fullName evidence="11">Vacuolar protein sorting protein Vps66</fullName>
    </recommendedName>
</protein>
<evidence type="ECO:0000313" key="9">
    <source>
        <dbReference type="EMBL" id="KIX07912.1"/>
    </source>
</evidence>
<dbReference type="VEuPathDB" id="FungiDB:Z518_02566"/>
<evidence type="ECO:0000256" key="1">
    <source>
        <dbReference type="ARBA" id="ARBA00022679"/>
    </source>
</evidence>
<dbReference type="PANTHER" id="PTHR23063:SF60">
    <property type="entry name" value="LYSOPHOSPHATIDIC ACID:OLEOYL-COA ACYLTRANSFERASE 1"/>
    <property type="match status" value="1"/>
</dbReference>
<gene>
    <name evidence="9" type="ORF">Z518_02566</name>
</gene>
<accession>A0A0D2G037</accession>
<dbReference type="SUPFAM" id="SSF69593">
    <property type="entry name" value="Glycerol-3-phosphate (1)-acyltransferase"/>
    <property type="match status" value="1"/>
</dbReference>
<reference evidence="9 10" key="1">
    <citation type="submission" date="2015-01" db="EMBL/GenBank/DDBJ databases">
        <title>The Genome Sequence of Rhinocladiella mackenzie CBS 650.93.</title>
        <authorList>
            <consortium name="The Broad Institute Genomics Platform"/>
            <person name="Cuomo C."/>
            <person name="de Hoog S."/>
            <person name="Gorbushina A."/>
            <person name="Stielow B."/>
            <person name="Teixiera M."/>
            <person name="Abouelleil A."/>
            <person name="Chapman S.B."/>
            <person name="Priest M."/>
            <person name="Young S.K."/>
            <person name="Wortman J."/>
            <person name="Nusbaum C."/>
            <person name="Birren B."/>
        </authorList>
    </citation>
    <scope>NUCLEOTIDE SEQUENCE [LARGE SCALE GENOMIC DNA]</scope>
    <source>
        <strain evidence="9 10">CBS 650.93</strain>
    </source>
</reference>
<dbReference type="GeneID" id="25290637"/>
<evidence type="ECO:0008006" key="11">
    <source>
        <dbReference type="Google" id="ProtNLM"/>
    </source>
</evidence>
<dbReference type="EMBL" id="KN847476">
    <property type="protein sequence ID" value="KIX07912.1"/>
    <property type="molecule type" value="Genomic_DNA"/>
</dbReference>
<evidence type="ECO:0000256" key="5">
    <source>
        <dbReference type="ARBA" id="ARBA00023136"/>
    </source>
</evidence>
<name>A0A0D2G037_9EURO</name>
<dbReference type="AlphaFoldDB" id="A0A0D2G037"/>
<keyword evidence="4" id="KW-0443">Lipid metabolism</keyword>
<evidence type="ECO:0000256" key="6">
    <source>
        <dbReference type="ARBA" id="ARBA00023315"/>
    </source>
</evidence>
<sequence length="364" mass="40519">MEKFSQFRDKGMVSQPPTPVHDARTTYKFAGSGIAPFLPIPTESAGLRLPFHFFLFICRVPLMLVFALSYFLILQWMPIGVLGRKASLWCILGIPGIWWIDLQIDGVKKGSLAKNVDRIPQHGSVIASSSASPIDPLYLSAIFDPVFAATYPYARQVEPISLFTAVCRTFTYPKLHPPEGARLVDIETLLKENPNRVVAVFPECTTSNGRGILPMSPSLLTIPPRTKVFPVSLRYTAPDVTTPIPHAYVTFLWNLCSKPTHCIRIRIAEAVYNTSKRPLEPAVAKTTSYTTHYFDTLPSDTAASDADTLVGGEELEGPAIKEDRAFLDKIAENLARLGRVKRVGLGVKDKIEFVAMWKKSRSRW</sequence>
<keyword evidence="1" id="KW-0808">Transferase</keyword>
<evidence type="ECO:0000256" key="2">
    <source>
        <dbReference type="ARBA" id="ARBA00022692"/>
    </source>
</evidence>
<keyword evidence="5 8" id="KW-0472">Membrane</keyword>
<keyword evidence="3 8" id="KW-1133">Transmembrane helix</keyword>
<organism evidence="9 10">
    <name type="scientific">Rhinocladiella mackenziei CBS 650.93</name>
    <dbReference type="NCBI Taxonomy" id="1442369"/>
    <lineage>
        <taxon>Eukaryota</taxon>
        <taxon>Fungi</taxon>
        <taxon>Dikarya</taxon>
        <taxon>Ascomycota</taxon>
        <taxon>Pezizomycotina</taxon>
        <taxon>Eurotiomycetes</taxon>
        <taxon>Chaetothyriomycetidae</taxon>
        <taxon>Chaetothyriales</taxon>
        <taxon>Herpotrichiellaceae</taxon>
        <taxon>Rhinocladiella</taxon>
    </lineage>
</organism>
<evidence type="ECO:0000256" key="7">
    <source>
        <dbReference type="SAM" id="MobiDB-lite"/>
    </source>
</evidence>
<dbReference type="STRING" id="1442369.A0A0D2G037"/>
<feature type="transmembrane region" description="Helical" evidence="8">
    <location>
        <begin position="53"/>
        <end position="74"/>
    </location>
</feature>
<evidence type="ECO:0000256" key="4">
    <source>
        <dbReference type="ARBA" id="ARBA00023098"/>
    </source>
</evidence>
<evidence type="ECO:0000256" key="3">
    <source>
        <dbReference type="ARBA" id="ARBA00022989"/>
    </source>
</evidence>
<dbReference type="PANTHER" id="PTHR23063">
    <property type="entry name" value="PHOSPHOLIPID ACYLTRANSFERASE"/>
    <property type="match status" value="1"/>
</dbReference>
<feature type="region of interest" description="Disordered" evidence="7">
    <location>
        <begin position="1"/>
        <end position="20"/>
    </location>
</feature>
<evidence type="ECO:0000256" key="8">
    <source>
        <dbReference type="SAM" id="Phobius"/>
    </source>
</evidence>
<dbReference type="GO" id="GO:0006629">
    <property type="term" value="P:lipid metabolic process"/>
    <property type="evidence" value="ECO:0007669"/>
    <property type="project" value="UniProtKB-KW"/>
</dbReference>
<feature type="compositionally biased region" description="Basic and acidic residues" evidence="7">
    <location>
        <begin position="1"/>
        <end position="11"/>
    </location>
</feature>
<dbReference type="RefSeq" id="XP_013275048.1">
    <property type="nucleotide sequence ID" value="XM_013419594.1"/>
</dbReference>
<proteinExistence type="predicted"/>
<evidence type="ECO:0000313" key="10">
    <source>
        <dbReference type="Proteomes" id="UP000053617"/>
    </source>
</evidence>